<dbReference type="AlphaFoldDB" id="A0A368SX40"/>
<evidence type="ECO:0000256" key="1">
    <source>
        <dbReference type="SAM" id="MobiDB-lite"/>
    </source>
</evidence>
<dbReference type="EMBL" id="CM003536">
    <property type="protein sequence ID" value="RCV46998.1"/>
    <property type="molecule type" value="Genomic_DNA"/>
</dbReference>
<evidence type="ECO:0000313" key="2">
    <source>
        <dbReference type="EMBL" id="RCV46998.1"/>
    </source>
</evidence>
<reference evidence="2" key="2">
    <citation type="submission" date="2015-07" db="EMBL/GenBank/DDBJ databases">
        <authorList>
            <person name="Noorani M."/>
        </authorList>
    </citation>
    <scope>NUCLEOTIDE SEQUENCE</scope>
    <source>
        <strain evidence="2">Yugu1</strain>
    </source>
</reference>
<reference evidence="2" key="1">
    <citation type="journal article" date="2012" name="Nat. Biotechnol.">
        <title>Reference genome sequence of the model plant Setaria.</title>
        <authorList>
            <person name="Bennetzen J.L."/>
            <person name="Schmutz J."/>
            <person name="Wang H."/>
            <person name="Percifield R."/>
            <person name="Hawkins J."/>
            <person name="Pontaroli A.C."/>
            <person name="Estep M."/>
            <person name="Feng L."/>
            <person name="Vaughn J.N."/>
            <person name="Grimwood J."/>
            <person name="Jenkins J."/>
            <person name="Barry K."/>
            <person name="Lindquist E."/>
            <person name="Hellsten U."/>
            <person name="Deshpande S."/>
            <person name="Wang X."/>
            <person name="Wu X."/>
            <person name="Mitros T."/>
            <person name="Triplett J."/>
            <person name="Yang X."/>
            <person name="Ye C.Y."/>
            <person name="Mauro-Herrera M."/>
            <person name="Wang L."/>
            <person name="Li P."/>
            <person name="Sharma M."/>
            <person name="Sharma R."/>
            <person name="Ronald P.C."/>
            <person name="Panaud O."/>
            <person name="Kellogg E.A."/>
            <person name="Brutnell T.P."/>
            <person name="Doust A.N."/>
            <person name="Tuskan G.A."/>
            <person name="Rokhsar D."/>
            <person name="Devos K.M."/>
        </authorList>
    </citation>
    <scope>NUCLEOTIDE SEQUENCE [LARGE SCALE GENOMIC DNA]</scope>
    <source>
        <strain evidence="2">Yugu1</strain>
    </source>
</reference>
<sequence length="109" mass="12196">MIRSPQPAASDRFQFAPDRREARARHSLSPQAFLPLALHQIRYQQVRSLLDLQVDQQLKAIMLRWHGQPNLCCESGGNKLCKSEGGGSDICNTQGKKGHVITVEETSNK</sequence>
<protein>
    <submittedName>
        <fullName evidence="2">Uncharacterized protein</fullName>
    </submittedName>
</protein>
<organism evidence="2">
    <name type="scientific">Setaria italica</name>
    <name type="common">Foxtail millet</name>
    <name type="synonym">Panicum italicum</name>
    <dbReference type="NCBI Taxonomy" id="4555"/>
    <lineage>
        <taxon>Eukaryota</taxon>
        <taxon>Viridiplantae</taxon>
        <taxon>Streptophyta</taxon>
        <taxon>Embryophyta</taxon>
        <taxon>Tracheophyta</taxon>
        <taxon>Spermatophyta</taxon>
        <taxon>Magnoliopsida</taxon>
        <taxon>Liliopsida</taxon>
        <taxon>Poales</taxon>
        <taxon>Poaceae</taxon>
        <taxon>PACMAD clade</taxon>
        <taxon>Panicoideae</taxon>
        <taxon>Panicodae</taxon>
        <taxon>Paniceae</taxon>
        <taxon>Cenchrinae</taxon>
        <taxon>Setaria</taxon>
    </lineage>
</organism>
<proteinExistence type="predicted"/>
<feature type="region of interest" description="Disordered" evidence="1">
    <location>
        <begin position="1"/>
        <end position="26"/>
    </location>
</feature>
<accession>A0A368SX40</accession>
<dbReference type="OrthoDB" id="770239at2759"/>
<gene>
    <name evidence="2" type="ORF">SETIT_9G576100v2</name>
</gene>
<name>A0A368SX40_SETIT</name>